<dbReference type="GO" id="GO:0005525">
    <property type="term" value="F:GTP binding"/>
    <property type="evidence" value="ECO:0007669"/>
    <property type="project" value="InterPro"/>
</dbReference>
<dbReference type="Gene3D" id="3.40.50.300">
    <property type="entry name" value="P-loop containing nucleotide triphosphate hydrolases"/>
    <property type="match status" value="2"/>
</dbReference>
<keyword evidence="1" id="KW-0547">Nucleotide-binding</keyword>
<dbReference type="EMBL" id="LR862132">
    <property type="protein sequence ID" value="CAD1837440.1"/>
    <property type="molecule type" value="Genomic_DNA"/>
</dbReference>
<gene>
    <name evidence="5" type="ORF">CB5_LOCUS20651</name>
</gene>
<keyword evidence="2" id="KW-0342">GTP-binding</keyword>
<dbReference type="AlphaFoldDB" id="A0A6V7Q344"/>
<proteinExistence type="predicted"/>
<dbReference type="PRINTS" id="PR00195">
    <property type="entry name" value="DYNAMIN"/>
</dbReference>
<dbReference type="CDD" id="cd09272">
    <property type="entry name" value="RNase_HI_RT_Ty1"/>
    <property type="match status" value="1"/>
</dbReference>
<feature type="domain" description="Dynamin-type G" evidence="4">
    <location>
        <begin position="251"/>
        <end position="360"/>
    </location>
</feature>
<evidence type="ECO:0000256" key="1">
    <source>
        <dbReference type="ARBA" id="ARBA00022741"/>
    </source>
</evidence>
<dbReference type="GO" id="GO:0005737">
    <property type="term" value="C:cytoplasm"/>
    <property type="evidence" value="ECO:0007669"/>
    <property type="project" value="UniProtKB-ARBA"/>
</dbReference>
<dbReference type="Pfam" id="PF00350">
    <property type="entry name" value="Dynamin_N"/>
    <property type="match status" value="1"/>
</dbReference>
<dbReference type="PROSITE" id="PS51718">
    <property type="entry name" value="G_DYNAMIN_2"/>
    <property type="match status" value="1"/>
</dbReference>
<dbReference type="InterPro" id="IPR000375">
    <property type="entry name" value="Dynamin_stalk"/>
</dbReference>
<evidence type="ECO:0000259" key="4">
    <source>
        <dbReference type="PROSITE" id="PS51718"/>
    </source>
</evidence>
<dbReference type="GO" id="GO:0003924">
    <property type="term" value="F:GTPase activity"/>
    <property type="evidence" value="ECO:0007669"/>
    <property type="project" value="InterPro"/>
</dbReference>
<dbReference type="InterPro" id="IPR045063">
    <property type="entry name" value="Dynamin_N"/>
</dbReference>
<accession>A0A6V7Q344</accession>
<organism evidence="5">
    <name type="scientific">Ananas comosus var. bracteatus</name>
    <name type="common">red pineapple</name>
    <dbReference type="NCBI Taxonomy" id="296719"/>
    <lineage>
        <taxon>Eukaryota</taxon>
        <taxon>Viridiplantae</taxon>
        <taxon>Streptophyta</taxon>
        <taxon>Embryophyta</taxon>
        <taxon>Tracheophyta</taxon>
        <taxon>Spermatophyta</taxon>
        <taxon>Magnoliopsida</taxon>
        <taxon>Liliopsida</taxon>
        <taxon>Poales</taxon>
        <taxon>Bromeliaceae</taxon>
        <taxon>Bromelioideae</taxon>
        <taxon>Ananas</taxon>
    </lineage>
</organism>
<evidence type="ECO:0000313" key="5">
    <source>
        <dbReference type="EMBL" id="CAD1837440.1"/>
    </source>
</evidence>
<name>A0A6V7Q344_ANACO</name>
<evidence type="ECO:0000256" key="3">
    <source>
        <dbReference type="SAM" id="MobiDB-lite"/>
    </source>
</evidence>
<dbReference type="SUPFAM" id="SSF52540">
    <property type="entry name" value="P-loop containing nucleoside triphosphate hydrolases"/>
    <property type="match status" value="1"/>
</dbReference>
<dbReference type="PANTHER" id="PTHR11439:SF491">
    <property type="entry name" value="INTEGRASE CATALYTIC DOMAIN-CONTAINING PROTEIN"/>
    <property type="match status" value="1"/>
</dbReference>
<reference evidence="5" key="1">
    <citation type="submission" date="2020-07" db="EMBL/GenBank/DDBJ databases">
        <authorList>
            <person name="Lin J."/>
        </authorList>
    </citation>
    <scope>NUCLEOTIDE SEQUENCE</scope>
</reference>
<dbReference type="InterPro" id="IPR027417">
    <property type="entry name" value="P-loop_NTPase"/>
</dbReference>
<dbReference type="InterPro" id="IPR022812">
    <property type="entry name" value="Dynamin"/>
</dbReference>
<dbReference type="Pfam" id="PF01031">
    <property type="entry name" value="Dynamin_M"/>
    <property type="match status" value="1"/>
</dbReference>
<dbReference type="InterPro" id="IPR030381">
    <property type="entry name" value="G_DYNAMIN_dom"/>
</dbReference>
<protein>
    <recommendedName>
        <fullName evidence="4">Dynamin-type G domain-containing protein</fullName>
    </recommendedName>
</protein>
<feature type="compositionally biased region" description="Low complexity" evidence="3">
    <location>
        <begin position="375"/>
        <end position="392"/>
    </location>
</feature>
<evidence type="ECO:0000256" key="2">
    <source>
        <dbReference type="ARBA" id="ARBA00023134"/>
    </source>
</evidence>
<dbReference type="InterPro" id="IPR001401">
    <property type="entry name" value="Dynamin_GTPase"/>
</dbReference>
<sequence>MYAMVCTRPDISYAVSMVSRYMTNPGKAHWQAVKWILRYLRGTTNTCLEFGRCKDGVIGYVDSDFAGDLDRRRSLSGYVFSIGGCAVSWKASLQPIVALSTTEAEYIAMTEGVKEAMWLRGLFGELTSYWDPTIVYSDSQSAIHLSKDQMFHERTKHIDVKFHFVRDVIGKRTVTVKKIGTEDNPADMLTKSLTIAKSIFRRSDFNTASSKVAADVGRDGTTALAASYNDRIRPLLDAVDCLRHLKVTQEGIQLPTIVVVGDQSSGKSSVLESLAGISLPRGQGICTRVPLVMRLQHDPAAAVPIIQLQYYNQEKKLLTVDTTEAGVTAAIRSATDVIAGSGKGISNTPLTLVVRKRGVPTSPWSTCRGLRESRSTASRRTSTSRSPTSSRTGGRHRRAHAGGGHQGRQGPEGLLEKVTADDVNIGLGYVCFRNRVGDESYEQARKEEARLFGSHPLLSKIDKSIVGVPVLAQRLTQIQASIVTRCLPEIVEKINDKLHKYTSELDDMPRNLSTAADAMRVLFHILKQARETLEKILVRGEFDDFPDDRRLHGTARVAEMLHKYAAKLTAKCPTVANELFLMEEVQVLEETKGIRLPNFPSVAFGGSESDSEPDGEDAGRSAEFVGEMIEMELAADYTSNPDYVKSCCEMEQQLDVFTEAVKDAKKPPKVNVRGRSERWTSRT</sequence>
<dbReference type="SMART" id="SM00053">
    <property type="entry name" value="DYNc"/>
    <property type="match status" value="1"/>
</dbReference>
<dbReference type="PANTHER" id="PTHR11439">
    <property type="entry name" value="GAG-POL-RELATED RETROTRANSPOSON"/>
    <property type="match status" value="1"/>
</dbReference>
<feature type="region of interest" description="Disordered" evidence="3">
    <location>
        <begin position="360"/>
        <end position="412"/>
    </location>
</feature>